<proteinExistence type="predicted"/>
<name>A0A4R6ZAZ7_9GAMM</name>
<dbReference type="NCBIfam" id="TIGR01549">
    <property type="entry name" value="HAD-SF-IA-v1"/>
    <property type="match status" value="1"/>
</dbReference>
<dbReference type="InterPro" id="IPR023214">
    <property type="entry name" value="HAD_sf"/>
</dbReference>
<dbReference type="GO" id="GO:0016787">
    <property type="term" value="F:hydrolase activity"/>
    <property type="evidence" value="ECO:0007669"/>
    <property type="project" value="UniProtKB-KW"/>
</dbReference>
<dbReference type="InterPro" id="IPR006439">
    <property type="entry name" value="HAD-SF_hydro_IA"/>
</dbReference>
<dbReference type="InterPro" id="IPR036412">
    <property type="entry name" value="HAD-like_sf"/>
</dbReference>
<dbReference type="OrthoDB" id="367448at2"/>
<evidence type="ECO:0000256" key="1">
    <source>
        <dbReference type="ARBA" id="ARBA00022801"/>
    </source>
</evidence>
<gene>
    <name evidence="2" type="ORF">DFR29_101548</name>
</gene>
<comment type="caution">
    <text evidence="2">The sequence shown here is derived from an EMBL/GenBank/DDBJ whole genome shotgun (WGS) entry which is preliminary data.</text>
</comment>
<dbReference type="PANTHER" id="PTHR43316:SF3">
    <property type="entry name" value="HALOACID DEHALOGENASE, TYPE II (AFU_ORTHOLOGUE AFUA_2G07750)-RELATED"/>
    <property type="match status" value="1"/>
</dbReference>
<keyword evidence="1 2" id="KW-0378">Hydrolase</keyword>
<dbReference type="SFLD" id="SFLDS00003">
    <property type="entry name" value="Haloacid_Dehalogenase"/>
    <property type="match status" value="1"/>
</dbReference>
<dbReference type="Pfam" id="PF00702">
    <property type="entry name" value="Hydrolase"/>
    <property type="match status" value="1"/>
</dbReference>
<dbReference type="NCBIfam" id="TIGR01509">
    <property type="entry name" value="HAD-SF-IA-v3"/>
    <property type="match status" value="1"/>
</dbReference>
<protein>
    <submittedName>
        <fullName evidence="2">Putative hydrolase of the HAD superfamily</fullName>
    </submittedName>
</protein>
<dbReference type="SUPFAM" id="SSF56784">
    <property type="entry name" value="HAD-like"/>
    <property type="match status" value="1"/>
</dbReference>
<accession>A0A4R6ZAZ7</accession>
<dbReference type="InterPro" id="IPR051540">
    <property type="entry name" value="S-2-haloacid_dehalogenase"/>
</dbReference>
<dbReference type="Gene3D" id="1.20.120.1600">
    <property type="match status" value="1"/>
</dbReference>
<organism evidence="2 3">
    <name type="scientific">Tahibacter aquaticus</name>
    <dbReference type="NCBI Taxonomy" id="520092"/>
    <lineage>
        <taxon>Bacteria</taxon>
        <taxon>Pseudomonadati</taxon>
        <taxon>Pseudomonadota</taxon>
        <taxon>Gammaproteobacteria</taxon>
        <taxon>Lysobacterales</taxon>
        <taxon>Rhodanobacteraceae</taxon>
        <taxon>Tahibacter</taxon>
    </lineage>
</organism>
<dbReference type="AlphaFoldDB" id="A0A4R6ZAZ7"/>
<dbReference type="Proteomes" id="UP000295293">
    <property type="component" value="Unassembled WGS sequence"/>
</dbReference>
<evidence type="ECO:0000313" key="3">
    <source>
        <dbReference type="Proteomes" id="UP000295293"/>
    </source>
</evidence>
<dbReference type="RefSeq" id="WP_133817023.1">
    <property type="nucleotide sequence ID" value="NZ_SNZH01000001.1"/>
</dbReference>
<evidence type="ECO:0000313" key="2">
    <source>
        <dbReference type="EMBL" id="TDR48924.1"/>
    </source>
</evidence>
<sequence>MQIKAISLDLDDTLWPIAPIVQRAELRLHEWLCSHCPPVAAAFPVPQMRELRDRIALENPHLAHDYTAQRKLSLTAALQPHGYGEDTIDAAFAAFYTARNEVELYTDALPALQRLAARLPLISLSNGNADLGRIGLRHLFADCITAREFGQAKPAPEIFHEACRRLGLAPESVLHVGDDPLLDVCGARAAGMPSAWVNRHGAAWSQPLRADIEVRDLTELADWLDLKLAA</sequence>
<reference evidence="2 3" key="1">
    <citation type="submission" date="2019-03" db="EMBL/GenBank/DDBJ databases">
        <title>Genomic Encyclopedia of Type Strains, Phase IV (KMG-IV): sequencing the most valuable type-strain genomes for metagenomic binning, comparative biology and taxonomic classification.</title>
        <authorList>
            <person name="Goeker M."/>
        </authorList>
    </citation>
    <scope>NUCLEOTIDE SEQUENCE [LARGE SCALE GENOMIC DNA]</scope>
    <source>
        <strain evidence="2 3">DSM 21667</strain>
    </source>
</reference>
<dbReference type="PANTHER" id="PTHR43316">
    <property type="entry name" value="HYDROLASE, HALOACID DELAHOGENASE-RELATED"/>
    <property type="match status" value="1"/>
</dbReference>
<keyword evidence="3" id="KW-1185">Reference proteome</keyword>
<dbReference type="SFLD" id="SFLDG01129">
    <property type="entry name" value="C1.5:_HAD__Beta-PGM__Phosphata"/>
    <property type="match status" value="1"/>
</dbReference>
<dbReference type="PRINTS" id="PR00413">
    <property type="entry name" value="HADHALOGNASE"/>
</dbReference>
<dbReference type="Gene3D" id="3.40.50.1000">
    <property type="entry name" value="HAD superfamily/HAD-like"/>
    <property type="match status" value="1"/>
</dbReference>
<dbReference type="EMBL" id="SNZH01000001">
    <property type="protein sequence ID" value="TDR48924.1"/>
    <property type="molecule type" value="Genomic_DNA"/>
</dbReference>